<dbReference type="Proteomes" id="UP000292423">
    <property type="component" value="Unassembled WGS sequence"/>
</dbReference>
<dbReference type="RefSeq" id="WP_130413325.1">
    <property type="nucleotide sequence ID" value="NZ_SHKX01000012.1"/>
</dbReference>
<feature type="transmembrane region" description="Helical" evidence="1">
    <location>
        <begin position="171"/>
        <end position="191"/>
    </location>
</feature>
<dbReference type="OrthoDB" id="9805623at2"/>
<dbReference type="InterPro" id="IPR011642">
    <property type="entry name" value="Gate_dom"/>
</dbReference>
<evidence type="ECO:0000313" key="4">
    <source>
        <dbReference type="Proteomes" id="UP000292423"/>
    </source>
</evidence>
<keyword evidence="1" id="KW-0812">Transmembrane</keyword>
<proteinExistence type="predicted"/>
<feature type="domain" description="Nucleoside transporter/FeoB GTPase Gate" evidence="2">
    <location>
        <begin position="275"/>
        <end position="378"/>
    </location>
</feature>
<gene>
    <name evidence="3" type="ORF">EV700_2025</name>
</gene>
<dbReference type="EMBL" id="SHKX01000012">
    <property type="protein sequence ID" value="RZU45210.1"/>
    <property type="molecule type" value="Genomic_DNA"/>
</dbReference>
<dbReference type="PANTHER" id="PTHR35793:SF2">
    <property type="entry name" value="INNER MEMBRANE PROTEIN YJIG"/>
    <property type="match status" value="1"/>
</dbReference>
<feature type="transmembrane region" description="Helical" evidence="1">
    <location>
        <begin position="235"/>
        <end position="253"/>
    </location>
</feature>
<comment type="caution">
    <text evidence="3">The sequence shown here is derived from an EMBL/GenBank/DDBJ whole genome shotgun (WGS) entry which is preliminary data.</text>
</comment>
<reference evidence="3 4" key="1">
    <citation type="submission" date="2019-02" db="EMBL/GenBank/DDBJ databases">
        <title>Genomic Encyclopedia of Type Strains, Phase IV (KMG-IV): sequencing the most valuable type-strain genomes for metagenomic binning, comparative biology and taxonomic classification.</title>
        <authorList>
            <person name="Goeker M."/>
        </authorList>
    </citation>
    <scope>NUCLEOTIDE SEQUENCE [LARGE SCALE GENOMIC DNA]</scope>
    <source>
        <strain evidence="3 4">DSM 105135</strain>
    </source>
</reference>
<feature type="domain" description="Nucleoside transporter/FeoB GTPase Gate" evidence="2">
    <location>
        <begin position="48"/>
        <end position="156"/>
    </location>
</feature>
<accession>A0A4Q7Z4E0</accession>
<keyword evidence="1" id="KW-1133">Transmembrane helix</keyword>
<protein>
    <submittedName>
        <fullName evidence="3">Spore maturation protein SpmA</fullName>
    </submittedName>
</protein>
<feature type="transmembrane region" description="Helical" evidence="1">
    <location>
        <begin position="384"/>
        <end position="407"/>
    </location>
</feature>
<dbReference type="GO" id="GO:0005886">
    <property type="term" value="C:plasma membrane"/>
    <property type="evidence" value="ECO:0007669"/>
    <property type="project" value="TreeGrafter"/>
</dbReference>
<organism evidence="3 4">
    <name type="scientific">Fluviicoccus keumensis</name>
    <dbReference type="NCBI Taxonomy" id="1435465"/>
    <lineage>
        <taxon>Bacteria</taxon>
        <taxon>Pseudomonadati</taxon>
        <taxon>Pseudomonadota</taxon>
        <taxon>Gammaproteobacteria</taxon>
        <taxon>Moraxellales</taxon>
        <taxon>Moraxellaceae</taxon>
        <taxon>Fluviicoccus</taxon>
    </lineage>
</organism>
<sequence length="408" mass="43382">MLNRVWPAFFLLAFASCLWQAIMGHPEVLAAAVEASFKTAKSAVEIALGLTGVLCFWLGLFQIAEKSGLTDRLAWVLAPLFRRLMPEVPPGHPAIGSVTLNMAANMLGLDNAATPMGLKAMRDLQSLNPDPDTATNAQVLFLVLNTSSVTLIPVSVFVYRAQMGAPDPASVFLPILMATSVGTLTGLLAVAWVQKLKLWDRVVFAYLAAFLALMAGMVSLVIGLPPEALGARSSLIGNLAIFGVIVLFLLAGWRKQVPLYDSFITGAKQGFEVAVNLIPFMVAMLVAIAMFRASGILDALLHGVAGGLAWLGMNTDFVPALPTALMKSFSGSGARAMMIETMQTYGVDSFPARVAAIVQGSSETTFYVLAVYFGSVGIRHERQALACGLLSDAASVAAAILVAYWFYT</sequence>
<dbReference type="InterPro" id="IPR052549">
    <property type="entry name" value="SpmB"/>
</dbReference>
<feature type="transmembrane region" description="Helical" evidence="1">
    <location>
        <begin position="46"/>
        <end position="64"/>
    </location>
</feature>
<dbReference type="InterPro" id="IPR011415">
    <property type="entry name" value="SpmA_SpmB"/>
</dbReference>
<evidence type="ECO:0000259" key="2">
    <source>
        <dbReference type="Pfam" id="PF07670"/>
    </source>
</evidence>
<dbReference type="PANTHER" id="PTHR35793">
    <property type="entry name" value="INNER MEMBRANE PROTEIN YJIG"/>
    <property type="match status" value="1"/>
</dbReference>
<evidence type="ECO:0000256" key="1">
    <source>
        <dbReference type="SAM" id="Phobius"/>
    </source>
</evidence>
<keyword evidence="1" id="KW-0472">Membrane</keyword>
<name>A0A4Q7Z4E0_9GAMM</name>
<dbReference type="PROSITE" id="PS51257">
    <property type="entry name" value="PROKAR_LIPOPROTEIN"/>
    <property type="match status" value="1"/>
</dbReference>
<evidence type="ECO:0000313" key="3">
    <source>
        <dbReference type="EMBL" id="RZU45210.1"/>
    </source>
</evidence>
<feature type="transmembrane region" description="Helical" evidence="1">
    <location>
        <begin position="139"/>
        <end position="159"/>
    </location>
</feature>
<feature type="transmembrane region" description="Helical" evidence="1">
    <location>
        <begin position="203"/>
        <end position="223"/>
    </location>
</feature>
<keyword evidence="4" id="KW-1185">Reference proteome</keyword>
<dbReference type="PIRSF" id="PIRSF036542">
    <property type="entry name" value="SpmA_SpmB"/>
    <property type="match status" value="1"/>
</dbReference>
<feature type="transmembrane region" description="Helical" evidence="1">
    <location>
        <begin position="273"/>
        <end position="293"/>
    </location>
</feature>
<dbReference type="Pfam" id="PF07670">
    <property type="entry name" value="Gate"/>
    <property type="match status" value="2"/>
</dbReference>
<dbReference type="AlphaFoldDB" id="A0A4Q7Z4E0"/>